<evidence type="ECO:0000256" key="5">
    <source>
        <dbReference type="ARBA" id="ARBA00022729"/>
    </source>
</evidence>
<dbReference type="AlphaFoldDB" id="G3U811"/>
<dbReference type="PRINTS" id="PR01535">
    <property type="entry name" value="VOMERONASL2R"/>
</dbReference>
<protein>
    <recommendedName>
        <fullName evidence="13">G-protein coupled receptors family 3 profile domain-containing protein</fullName>
    </recommendedName>
</protein>
<evidence type="ECO:0000256" key="3">
    <source>
        <dbReference type="ARBA" id="ARBA00022475"/>
    </source>
</evidence>
<evidence type="ECO:0000256" key="7">
    <source>
        <dbReference type="ARBA" id="ARBA00023040"/>
    </source>
</evidence>
<dbReference type="GO" id="GO:0005886">
    <property type="term" value="C:plasma membrane"/>
    <property type="evidence" value="ECO:0007669"/>
    <property type="project" value="UniProtKB-SubCell"/>
</dbReference>
<comment type="similarity">
    <text evidence="2">Belongs to the G-protein coupled receptor 3 family.</text>
</comment>
<dbReference type="PROSITE" id="PS50259">
    <property type="entry name" value="G_PROTEIN_RECEP_F3_4"/>
    <property type="match status" value="1"/>
</dbReference>
<keyword evidence="15" id="KW-1185">Reference proteome</keyword>
<feature type="transmembrane region" description="Helical" evidence="12">
    <location>
        <begin position="125"/>
        <end position="147"/>
    </location>
</feature>
<dbReference type="Gene3D" id="2.10.50.30">
    <property type="entry name" value="GPCR, family 3, nine cysteines domain"/>
    <property type="match status" value="1"/>
</dbReference>
<dbReference type="InParanoid" id="G3U811"/>
<proteinExistence type="inferred from homology"/>
<evidence type="ECO:0000256" key="4">
    <source>
        <dbReference type="ARBA" id="ARBA00022692"/>
    </source>
</evidence>
<feature type="transmembrane region" description="Helical" evidence="12">
    <location>
        <begin position="314"/>
        <end position="337"/>
    </location>
</feature>
<evidence type="ECO:0000256" key="12">
    <source>
        <dbReference type="SAM" id="Phobius"/>
    </source>
</evidence>
<evidence type="ECO:0000313" key="15">
    <source>
        <dbReference type="Proteomes" id="UP000007646"/>
    </source>
</evidence>
<dbReference type="PRINTS" id="PR00248">
    <property type="entry name" value="GPCRMGR"/>
</dbReference>
<evidence type="ECO:0000256" key="11">
    <source>
        <dbReference type="ARBA" id="ARBA00023224"/>
    </source>
</evidence>
<keyword evidence="7" id="KW-0297">G-protein coupled receptor</keyword>
<dbReference type="OMA" id="DINEPWG"/>
<feature type="transmembrane region" description="Helical" evidence="12">
    <location>
        <begin position="282"/>
        <end position="302"/>
    </location>
</feature>
<comment type="subcellular location">
    <subcellularLocation>
        <location evidence="1">Cell membrane</location>
        <topology evidence="1">Multi-pass membrane protein</topology>
    </subcellularLocation>
</comment>
<dbReference type="InterPro" id="IPR017978">
    <property type="entry name" value="GPCR_3_C"/>
</dbReference>
<dbReference type="InterPro" id="IPR000068">
    <property type="entry name" value="GPCR_3_Ca_sens_rcpt-rel"/>
</dbReference>
<reference evidence="14" key="2">
    <citation type="submission" date="2025-08" db="UniProtKB">
        <authorList>
            <consortium name="Ensembl"/>
        </authorList>
    </citation>
    <scope>IDENTIFICATION</scope>
    <source>
        <strain evidence="14">Isolate ISIS603380</strain>
    </source>
</reference>
<feature type="transmembrane region" description="Helical" evidence="12">
    <location>
        <begin position="90"/>
        <end position="113"/>
    </location>
</feature>
<dbReference type="PANTHER" id="PTHR24061:SF545">
    <property type="entry name" value="VOMERONASAL 2, RECEPTOR 118-RELATED"/>
    <property type="match status" value="1"/>
</dbReference>
<evidence type="ECO:0000259" key="13">
    <source>
        <dbReference type="PROSITE" id="PS50259"/>
    </source>
</evidence>
<dbReference type="HOGENOM" id="CLU_005389_4_0_1"/>
<reference evidence="14 15" key="1">
    <citation type="submission" date="2009-06" db="EMBL/GenBank/DDBJ databases">
        <title>The Genome Sequence of Loxodonta africana (African elephant).</title>
        <authorList>
            <person name="Di Palma F."/>
            <person name="Heiman D."/>
            <person name="Young S."/>
            <person name="Johnson J."/>
            <person name="Lander E.S."/>
            <person name="Lindblad-Toh K."/>
        </authorList>
    </citation>
    <scope>NUCLEOTIDE SEQUENCE [LARGE SCALE GENOMIC DNA]</scope>
    <source>
        <strain evidence="14 15">Isolate ISIS603380</strain>
    </source>
</reference>
<name>G3U811_LOXAF</name>
<evidence type="ECO:0000313" key="14">
    <source>
        <dbReference type="Ensembl" id="ENSLAFP00000023969.1"/>
    </source>
</evidence>
<evidence type="ECO:0000256" key="6">
    <source>
        <dbReference type="ARBA" id="ARBA00022989"/>
    </source>
</evidence>
<dbReference type="PANTHER" id="PTHR24061">
    <property type="entry name" value="CALCIUM-SENSING RECEPTOR-RELATED"/>
    <property type="match status" value="1"/>
</dbReference>
<keyword evidence="10" id="KW-0325">Glycoprotein</keyword>
<dbReference type="Proteomes" id="UP000007646">
    <property type="component" value="Unassembled WGS sequence"/>
</dbReference>
<organism evidence="14 15">
    <name type="scientific">Loxodonta africana</name>
    <name type="common">African elephant</name>
    <dbReference type="NCBI Taxonomy" id="9785"/>
    <lineage>
        <taxon>Eukaryota</taxon>
        <taxon>Metazoa</taxon>
        <taxon>Chordata</taxon>
        <taxon>Craniata</taxon>
        <taxon>Vertebrata</taxon>
        <taxon>Euteleostomi</taxon>
        <taxon>Mammalia</taxon>
        <taxon>Eutheria</taxon>
        <taxon>Afrotheria</taxon>
        <taxon>Proboscidea</taxon>
        <taxon>Elephantidae</taxon>
        <taxon>Loxodonta</taxon>
    </lineage>
</organism>
<dbReference type="Ensembl" id="ENSLAFT00000033349.1">
    <property type="protein sequence ID" value="ENSLAFP00000023969.1"/>
    <property type="gene ID" value="ENSLAFG00000031528.1"/>
</dbReference>
<sequence>NVQSNNQCILVSLQTPQSVCSQSCGPGSRNIPEEGRPFCCFICTICLETETSNQTASQDYQECPAHEYPNSERNHCLPKVVTFLSFEDSLGVTLACIALCFSVVTAAVLWVFVKHRDTPVVKANNHALSYMLLLSLLLASSAPYSSLAVPTQLCLLQRITFGVVFTVAVSTVLAKTITVILALKAMKPGRTMRWLLVSGASNSVVAICSLIQVIICGIWLGTSPPFIDIDTHSEPRHLIIECNKGSVTAFYCILGYLGSLAMGTFSLASLAKNLPDFSEAKFLTFSMLVFCSVWVTFLPVYHSTKGKAMVAMEIFSILTSSLGLLGCSFAPKCYIILIKPDKNALKGLRDKIDFRGK</sequence>
<keyword evidence="3" id="KW-1003">Cell membrane</keyword>
<keyword evidence="5" id="KW-0732">Signal</keyword>
<dbReference type="Pfam" id="PF00003">
    <property type="entry name" value="7tm_3"/>
    <property type="match status" value="1"/>
</dbReference>
<dbReference type="Pfam" id="PF07562">
    <property type="entry name" value="NCD3G"/>
    <property type="match status" value="1"/>
</dbReference>
<dbReference type="InterPro" id="IPR038550">
    <property type="entry name" value="GPCR_3_9-Cys_sf"/>
</dbReference>
<feature type="transmembrane region" description="Helical" evidence="12">
    <location>
        <begin position="195"/>
        <end position="220"/>
    </location>
</feature>
<keyword evidence="8 12" id="KW-0472">Membrane</keyword>
<evidence type="ECO:0000256" key="10">
    <source>
        <dbReference type="ARBA" id="ARBA00023180"/>
    </source>
</evidence>
<feature type="domain" description="G-protein coupled receptors family 3 profile" evidence="13">
    <location>
        <begin position="90"/>
        <end position="352"/>
    </location>
</feature>
<feature type="transmembrane region" description="Helical" evidence="12">
    <location>
        <begin position="248"/>
        <end position="270"/>
    </location>
</feature>
<evidence type="ECO:0000256" key="9">
    <source>
        <dbReference type="ARBA" id="ARBA00023170"/>
    </source>
</evidence>
<reference evidence="14" key="3">
    <citation type="submission" date="2025-09" db="UniProtKB">
        <authorList>
            <consortium name="Ensembl"/>
        </authorList>
    </citation>
    <scope>IDENTIFICATION</scope>
    <source>
        <strain evidence="14">Isolate ISIS603380</strain>
    </source>
</reference>
<dbReference type="FunFam" id="2.10.50.30:FF:000002">
    <property type="entry name" value="Vomeronasal 2 receptor, h1"/>
    <property type="match status" value="1"/>
</dbReference>
<evidence type="ECO:0000256" key="2">
    <source>
        <dbReference type="ARBA" id="ARBA00007242"/>
    </source>
</evidence>
<dbReference type="GO" id="GO:0004930">
    <property type="term" value="F:G protein-coupled receptor activity"/>
    <property type="evidence" value="ECO:0007669"/>
    <property type="project" value="UniProtKB-KW"/>
</dbReference>
<evidence type="ECO:0000256" key="8">
    <source>
        <dbReference type="ARBA" id="ARBA00023136"/>
    </source>
</evidence>
<evidence type="ECO:0000256" key="1">
    <source>
        <dbReference type="ARBA" id="ARBA00004651"/>
    </source>
</evidence>
<keyword evidence="6 12" id="KW-1133">Transmembrane helix</keyword>
<keyword evidence="9" id="KW-0675">Receptor</keyword>
<dbReference type="InterPro" id="IPR000337">
    <property type="entry name" value="GPCR_3"/>
</dbReference>
<keyword evidence="11" id="KW-0807">Transducer</keyword>
<dbReference type="InterPro" id="IPR011500">
    <property type="entry name" value="GPCR_3_9-Cys_dom"/>
</dbReference>
<dbReference type="GeneTree" id="ENSGT00950000183069"/>
<dbReference type="InterPro" id="IPR004073">
    <property type="entry name" value="GPCR_3_vmron_rcpt_2"/>
</dbReference>
<dbReference type="eggNOG" id="KOG1056">
    <property type="taxonomic scope" value="Eukaryota"/>
</dbReference>
<accession>G3U811</accession>
<keyword evidence="4 12" id="KW-0812">Transmembrane</keyword>
<feature type="transmembrane region" description="Helical" evidence="12">
    <location>
        <begin position="159"/>
        <end position="183"/>
    </location>
</feature>